<evidence type="ECO:0000313" key="4">
    <source>
        <dbReference type="Proteomes" id="UP000501705"/>
    </source>
</evidence>
<feature type="compositionally biased region" description="Polar residues" evidence="1">
    <location>
        <begin position="124"/>
        <end position="134"/>
    </location>
</feature>
<sequence>MTVTTGLAPDLEGTKSPDHRRPAARVRCPQRTFGARRFRRRHAARHGPGPKVGPLGSFGPTARFRSGESSLTRDRSVGGVHHPGQRSIALSSSESRHVMTTTPRQCAVVALLIAGISLGAPACGSTSARTPTVHPSSTSAKPTTPSATPTLAPTPTATPSPTATLSPTTATTTSTFAPAPIPRPAAPPSTTVAAPQRFVPPPPPAPAPQPTVTPPPAPSTYYSSCAAARAAGAAPLHRGEPGYRSGLDRDGDGVACE</sequence>
<evidence type="ECO:0000256" key="1">
    <source>
        <dbReference type="SAM" id="MobiDB-lite"/>
    </source>
</evidence>
<feature type="region of interest" description="Disordered" evidence="1">
    <location>
        <begin position="1"/>
        <end position="26"/>
    </location>
</feature>
<protein>
    <recommendedName>
        <fullName evidence="2">Excalibur calcium-binding domain-containing protein</fullName>
    </recommendedName>
</protein>
<dbReference type="EMBL" id="CP046171">
    <property type="protein sequence ID" value="QIS03680.1"/>
    <property type="molecule type" value="Genomic_DNA"/>
</dbReference>
<feature type="region of interest" description="Disordered" evidence="1">
    <location>
        <begin position="40"/>
        <end position="86"/>
    </location>
</feature>
<evidence type="ECO:0000259" key="2">
    <source>
        <dbReference type="SMART" id="SM00894"/>
    </source>
</evidence>
<gene>
    <name evidence="3" type="ORF">F5X71_16335</name>
</gene>
<organism evidence="3 4">
    <name type="scientific">Nocardia brasiliensis</name>
    <dbReference type="NCBI Taxonomy" id="37326"/>
    <lineage>
        <taxon>Bacteria</taxon>
        <taxon>Bacillati</taxon>
        <taxon>Actinomycetota</taxon>
        <taxon>Actinomycetes</taxon>
        <taxon>Mycobacteriales</taxon>
        <taxon>Nocardiaceae</taxon>
        <taxon>Nocardia</taxon>
    </lineage>
</organism>
<accession>A0A6G9XS47</accession>
<reference evidence="3 4" key="1">
    <citation type="journal article" date="2019" name="ACS Chem. Biol.">
        <title>Identification and Mobilization of a Cryptic Antibiotic Biosynthesis Gene Locus from a Human-Pathogenic Nocardia Isolate.</title>
        <authorList>
            <person name="Herisse M."/>
            <person name="Ishida K."/>
            <person name="Porter J.L."/>
            <person name="Howden B."/>
            <person name="Hertweck C."/>
            <person name="Stinear T.P."/>
            <person name="Pidot S.J."/>
        </authorList>
    </citation>
    <scope>NUCLEOTIDE SEQUENCE [LARGE SCALE GENOMIC DNA]</scope>
    <source>
        <strain evidence="3 4">AUSMDU00024985</strain>
    </source>
</reference>
<feature type="compositionally biased region" description="Pro residues" evidence="1">
    <location>
        <begin position="198"/>
        <end position="218"/>
    </location>
</feature>
<feature type="compositionally biased region" description="Basic and acidic residues" evidence="1">
    <location>
        <begin position="237"/>
        <end position="257"/>
    </location>
</feature>
<feature type="domain" description="Excalibur calcium-binding" evidence="2">
    <location>
        <begin position="221"/>
        <end position="257"/>
    </location>
</feature>
<dbReference type="InterPro" id="IPR008613">
    <property type="entry name" value="Excalibur_Ca-bd_domain"/>
</dbReference>
<dbReference type="Pfam" id="PF05901">
    <property type="entry name" value="Excalibur"/>
    <property type="match status" value="1"/>
</dbReference>
<dbReference type="Proteomes" id="UP000501705">
    <property type="component" value="Chromosome"/>
</dbReference>
<feature type="region of interest" description="Disordered" evidence="1">
    <location>
        <begin position="123"/>
        <end position="257"/>
    </location>
</feature>
<feature type="compositionally biased region" description="Low complexity" evidence="1">
    <location>
        <begin position="188"/>
        <end position="197"/>
    </location>
</feature>
<proteinExistence type="predicted"/>
<evidence type="ECO:0000313" key="3">
    <source>
        <dbReference type="EMBL" id="QIS03680.1"/>
    </source>
</evidence>
<dbReference type="SMART" id="SM00894">
    <property type="entry name" value="Excalibur"/>
    <property type="match status" value="1"/>
</dbReference>
<feature type="compositionally biased region" description="Basic and acidic residues" evidence="1">
    <location>
        <begin position="12"/>
        <end position="21"/>
    </location>
</feature>
<feature type="compositionally biased region" description="Low complexity" evidence="1">
    <location>
        <begin position="135"/>
        <end position="178"/>
    </location>
</feature>
<name>A0A6G9XS47_NOCBR</name>
<dbReference type="AlphaFoldDB" id="A0A6G9XS47"/>